<dbReference type="RefSeq" id="XP_042924910.1">
    <property type="nucleotide sequence ID" value="XM_043062347.1"/>
</dbReference>
<feature type="compositionally biased region" description="Low complexity" evidence="2">
    <location>
        <begin position="146"/>
        <end position="164"/>
    </location>
</feature>
<name>A0A2K3DT31_CHLRE</name>
<proteinExistence type="predicted"/>
<feature type="compositionally biased region" description="Polar residues" evidence="2">
    <location>
        <begin position="15"/>
        <end position="37"/>
    </location>
</feature>
<organism evidence="3 4">
    <name type="scientific">Chlamydomonas reinhardtii</name>
    <name type="common">Chlamydomonas smithii</name>
    <dbReference type="NCBI Taxonomy" id="3055"/>
    <lineage>
        <taxon>Eukaryota</taxon>
        <taxon>Viridiplantae</taxon>
        <taxon>Chlorophyta</taxon>
        <taxon>core chlorophytes</taxon>
        <taxon>Chlorophyceae</taxon>
        <taxon>CS clade</taxon>
        <taxon>Chlamydomonadales</taxon>
        <taxon>Chlamydomonadaceae</taxon>
        <taxon>Chlamydomonas</taxon>
    </lineage>
</organism>
<keyword evidence="1" id="KW-0175">Coiled coil</keyword>
<dbReference type="KEGG" id="cre:CHLRE_05g239700v5"/>
<protein>
    <submittedName>
        <fullName evidence="3">Uncharacterized protein</fullName>
    </submittedName>
</protein>
<dbReference type="Proteomes" id="UP000006906">
    <property type="component" value="Chromosome 5"/>
</dbReference>
<feature type="compositionally biased region" description="Low complexity" evidence="2">
    <location>
        <begin position="97"/>
        <end position="109"/>
    </location>
</feature>
<keyword evidence="4" id="KW-1185">Reference proteome</keyword>
<dbReference type="Gramene" id="PNW83696">
    <property type="protein sequence ID" value="PNW83696"/>
    <property type="gene ID" value="CHLRE_05g239700v5"/>
</dbReference>
<feature type="region of interest" description="Disordered" evidence="2">
    <location>
        <begin position="143"/>
        <end position="179"/>
    </location>
</feature>
<feature type="region of interest" description="Disordered" evidence="2">
    <location>
        <begin position="211"/>
        <end position="233"/>
    </location>
</feature>
<dbReference type="Gene3D" id="1.10.287.1490">
    <property type="match status" value="1"/>
</dbReference>
<evidence type="ECO:0000256" key="2">
    <source>
        <dbReference type="SAM" id="MobiDB-lite"/>
    </source>
</evidence>
<evidence type="ECO:0000313" key="3">
    <source>
        <dbReference type="EMBL" id="PNW83696.1"/>
    </source>
</evidence>
<accession>A0A2K3DT31</accession>
<evidence type="ECO:0000256" key="1">
    <source>
        <dbReference type="SAM" id="Coils"/>
    </source>
</evidence>
<dbReference type="InParanoid" id="A0A2K3DT31"/>
<gene>
    <name evidence="3" type="ORF">CHLRE_05g239700v5</name>
</gene>
<dbReference type="EMBL" id="CM008966">
    <property type="protein sequence ID" value="PNW83696.1"/>
    <property type="molecule type" value="Genomic_DNA"/>
</dbReference>
<dbReference type="GeneID" id="66053418"/>
<feature type="compositionally biased region" description="Polar residues" evidence="2">
    <location>
        <begin position="44"/>
        <end position="61"/>
    </location>
</feature>
<reference evidence="3 4" key="1">
    <citation type="journal article" date="2007" name="Science">
        <title>The Chlamydomonas genome reveals the evolution of key animal and plant functions.</title>
        <authorList>
            <person name="Merchant S.S."/>
            <person name="Prochnik S.E."/>
            <person name="Vallon O."/>
            <person name="Harris E.H."/>
            <person name="Karpowicz S.J."/>
            <person name="Witman G.B."/>
            <person name="Terry A."/>
            <person name="Salamov A."/>
            <person name="Fritz-Laylin L.K."/>
            <person name="Marechal-Drouard L."/>
            <person name="Marshall W.F."/>
            <person name="Qu L.H."/>
            <person name="Nelson D.R."/>
            <person name="Sanderfoot A.A."/>
            <person name="Spalding M.H."/>
            <person name="Kapitonov V.V."/>
            <person name="Ren Q."/>
            <person name="Ferris P."/>
            <person name="Lindquist E."/>
            <person name="Shapiro H."/>
            <person name="Lucas S.M."/>
            <person name="Grimwood J."/>
            <person name="Schmutz J."/>
            <person name="Cardol P."/>
            <person name="Cerutti H."/>
            <person name="Chanfreau G."/>
            <person name="Chen C.L."/>
            <person name="Cognat V."/>
            <person name="Croft M.T."/>
            <person name="Dent R."/>
            <person name="Dutcher S."/>
            <person name="Fernandez E."/>
            <person name="Fukuzawa H."/>
            <person name="Gonzalez-Ballester D."/>
            <person name="Gonzalez-Halphen D."/>
            <person name="Hallmann A."/>
            <person name="Hanikenne M."/>
            <person name="Hippler M."/>
            <person name="Inwood W."/>
            <person name="Jabbari K."/>
            <person name="Kalanon M."/>
            <person name="Kuras R."/>
            <person name="Lefebvre P.A."/>
            <person name="Lemaire S.D."/>
            <person name="Lobanov A.V."/>
            <person name="Lohr M."/>
            <person name="Manuell A."/>
            <person name="Meier I."/>
            <person name="Mets L."/>
            <person name="Mittag M."/>
            <person name="Mittelmeier T."/>
            <person name="Moroney J.V."/>
            <person name="Moseley J."/>
            <person name="Napoli C."/>
            <person name="Nedelcu A.M."/>
            <person name="Niyogi K."/>
            <person name="Novoselov S.V."/>
            <person name="Paulsen I.T."/>
            <person name="Pazour G."/>
            <person name="Purton S."/>
            <person name="Ral J.P."/>
            <person name="Riano-Pachon D.M."/>
            <person name="Riekhof W."/>
            <person name="Rymarquis L."/>
            <person name="Schroda M."/>
            <person name="Stern D."/>
            <person name="Umen J."/>
            <person name="Willows R."/>
            <person name="Wilson N."/>
            <person name="Zimmer S.L."/>
            <person name="Allmer J."/>
            <person name="Balk J."/>
            <person name="Bisova K."/>
            <person name="Chen C.J."/>
            <person name="Elias M."/>
            <person name="Gendler K."/>
            <person name="Hauser C."/>
            <person name="Lamb M.R."/>
            <person name="Ledford H."/>
            <person name="Long J.C."/>
            <person name="Minagawa J."/>
            <person name="Page M.D."/>
            <person name="Pan J."/>
            <person name="Pootakham W."/>
            <person name="Roje S."/>
            <person name="Rose A."/>
            <person name="Stahlberg E."/>
            <person name="Terauchi A.M."/>
            <person name="Yang P."/>
            <person name="Ball S."/>
            <person name="Bowler C."/>
            <person name="Dieckmann C.L."/>
            <person name="Gladyshev V.N."/>
            <person name="Green P."/>
            <person name="Jorgensen R."/>
            <person name="Mayfield S."/>
            <person name="Mueller-Roeber B."/>
            <person name="Rajamani S."/>
            <person name="Sayre R.T."/>
            <person name="Brokstein P."/>
            <person name="Dubchak I."/>
            <person name="Goodstein D."/>
            <person name="Hornick L."/>
            <person name="Huang Y.W."/>
            <person name="Jhaveri J."/>
            <person name="Luo Y."/>
            <person name="Martinez D."/>
            <person name="Ngau W.C."/>
            <person name="Otillar B."/>
            <person name="Poliakov A."/>
            <person name="Porter A."/>
            <person name="Szajkowski L."/>
            <person name="Werner G."/>
            <person name="Zhou K."/>
            <person name="Grigoriev I.V."/>
            <person name="Rokhsar D.S."/>
            <person name="Grossman A.R."/>
        </authorList>
    </citation>
    <scope>NUCLEOTIDE SEQUENCE [LARGE SCALE GENOMIC DNA]</scope>
    <source>
        <strain evidence="4">CC-503</strain>
    </source>
</reference>
<feature type="region of interest" description="Disordered" evidence="2">
    <location>
        <begin position="1"/>
        <end position="131"/>
    </location>
</feature>
<feature type="coiled-coil region" evidence="1">
    <location>
        <begin position="337"/>
        <end position="378"/>
    </location>
</feature>
<evidence type="ECO:0000313" key="4">
    <source>
        <dbReference type="Proteomes" id="UP000006906"/>
    </source>
</evidence>
<dbReference type="OrthoDB" id="551498at2759"/>
<dbReference type="AlphaFoldDB" id="A0A2K3DT31"/>
<sequence>MATDITMPRPPPLRSSLTGTSARSSLFASSIQQQQQLLEGPGSANASTPPAGSLLQASPSFLSRAGGASTDLPRLRALNSSGRFSESGGGNADKTGSRNSSSFGSGRASETGDSLKAPGRPSPHPGMRRSSTMIGATRLGSVGMDAAASSGPSSGSNLLAPSPATACRDAGSGRDRAATSLSQEKHALLLNKRRLEALLSKVLEQQQQWQQAAAVPANRPGSPPEAEEEATGSSMWPAAVGGSIMSARGAVGGSPVAAALRSQIIKALDDSALLDKQLTSSSPTAASAQAAGGSATGSFATVDTDARVRELTAVIEGMKLEHEVAMSRMEGELKYRNTQASAATSSLQKQLGEAEEEMASLRRQLAAAEGRIHNMSATESQLRRQVQDLSGGLEGSRTEMAALKDLIGMDKTTLHTVVSMLKDQLKDAHEAGAAKSQRISELEYQIVRRDTLLAEATQQRLVAEEKAAALSAAAGSGGGAGAQGAAGDAFVVVGAARSSCSGAGNGNGNGAAARRLTLGVLGESSSGEELMVMPGAGVMGGCKAATVGGYNVYHSNAGQLVFD</sequence>